<dbReference type="PANTHER" id="PTHR23322:SF93">
    <property type="entry name" value="UBX DOMAIN-CONTAINING PROTEIN 8"/>
    <property type="match status" value="1"/>
</dbReference>
<dbReference type="EMBL" id="JBJQND010000005">
    <property type="protein sequence ID" value="KAL3877448.1"/>
    <property type="molecule type" value="Genomic_DNA"/>
</dbReference>
<evidence type="ECO:0000256" key="2">
    <source>
        <dbReference type="SAM" id="Phobius"/>
    </source>
</evidence>
<dbReference type="AlphaFoldDB" id="A0ABD3WXE5"/>
<dbReference type="InterPro" id="IPR050730">
    <property type="entry name" value="UBX_domain-protein"/>
</dbReference>
<reference evidence="4 5" key="1">
    <citation type="submission" date="2024-11" db="EMBL/GenBank/DDBJ databases">
        <title>Chromosome-level genome assembly of the freshwater bivalve Anodonta woodiana.</title>
        <authorList>
            <person name="Chen X."/>
        </authorList>
    </citation>
    <scope>NUCLEOTIDE SEQUENCE [LARGE SCALE GENOMIC DNA]</scope>
    <source>
        <strain evidence="4">MN2024</strain>
        <tissue evidence="4">Gills</tissue>
    </source>
</reference>
<feature type="domain" description="UBX" evidence="3">
    <location>
        <begin position="196"/>
        <end position="272"/>
    </location>
</feature>
<gene>
    <name evidence="4" type="ORF">ACJMK2_035152</name>
</gene>
<dbReference type="SUPFAM" id="SSF54236">
    <property type="entry name" value="Ubiquitin-like"/>
    <property type="match status" value="1"/>
</dbReference>
<dbReference type="Gene3D" id="3.10.20.90">
    <property type="entry name" value="Phosphatidylinositol 3-kinase Catalytic Subunit, Chain A, domain 1"/>
    <property type="match status" value="1"/>
</dbReference>
<feature type="compositionally biased region" description="Basic and acidic residues" evidence="1">
    <location>
        <begin position="139"/>
        <end position="151"/>
    </location>
</feature>
<evidence type="ECO:0000259" key="3">
    <source>
        <dbReference type="PROSITE" id="PS50033"/>
    </source>
</evidence>
<accession>A0ABD3WXE5</accession>
<organism evidence="4 5">
    <name type="scientific">Sinanodonta woodiana</name>
    <name type="common">Chinese pond mussel</name>
    <name type="synonym">Anodonta woodiana</name>
    <dbReference type="NCBI Taxonomy" id="1069815"/>
    <lineage>
        <taxon>Eukaryota</taxon>
        <taxon>Metazoa</taxon>
        <taxon>Spiralia</taxon>
        <taxon>Lophotrochozoa</taxon>
        <taxon>Mollusca</taxon>
        <taxon>Bivalvia</taxon>
        <taxon>Autobranchia</taxon>
        <taxon>Heteroconchia</taxon>
        <taxon>Palaeoheterodonta</taxon>
        <taxon>Unionida</taxon>
        <taxon>Unionoidea</taxon>
        <taxon>Unionidae</taxon>
        <taxon>Unioninae</taxon>
        <taxon>Sinanodonta</taxon>
    </lineage>
</organism>
<sequence>MSYNLCTGWTLFFVSALGLAGMSYLQIDLGTLFQFGLRTLLILGFLTFIIQYIVLPLLKRLKTKSTLQQDAQEPEPDIVQKLKQARKTVQEKYSLEAGSYKERILKPREDAKRAQNEKELYRFMGPAWKGKGNILGGEDTPKSPDTDNTNRDAAVHRQLPEHTDEVRRNIASQLKQTSSNIKTKKVIVLPDEPPDGAADSVLVVLRTPIGTKHKRRFLLSNTAQVLLDFMTVIGFHQSAYTIATSYPRQLLGSQADSTLEELGFIHQVVLNIEEIEL</sequence>
<dbReference type="Proteomes" id="UP001634394">
    <property type="component" value="Unassembled WGS sequence"/>
</dbReference>
<feature type="region of interest" description="Disordered" evidence="1">
    <location>
        <begin position="132"/>
        <end position="151"/>
    </location>
</feature>
<protein>
    <recommendedName>
        <fullName evidence="3">UBX domain-containing protein</fullName>
    </recommendedName>
</protein>
<dbReference type="PANTHER" id="PTHR23322">
    <property type="entry name" value="FAS-ASSOCIATED PROTEIN"/>
    <property type="match status" value="1"/>
</dbReference>
<proteinExistence type="predicted"/>
<name>A0ABD3WXE5_SINWO</name>
<keyword evidence="2" id="KW-1133">Transmembrane helix</keyword>
<comment type="caution">
    <text evidence="4">The sequence shown here is derived from an EMBL/GenBank/DDBJ whole genome shotgun (WGS) entry which is preliminary data.</text>
</comment>
<evidence type="ECO:0000313" key="5">
    <source>
        <dbReference type="Proteomes" id="UP001634394"/>
    </source>
</evidence>
<keyword evidence="5" id="KW-1185">Reference proteome</keyword>
<dbReference type="Pfam" id="PF00789">
    <property type="entry name" value="UBX"/>
    <property type="match status" value="1"/>
</dbReference>
<dbReference type="InterPro" id="IPR029071">
    <property type="entry name" value="Ubiquitin-like_domsf"/>
</dbReference>
<keyword evidence="2" id="KW-0472">Membrane</keyword>
<evidence type="ECO:0000256" key="1">
    <source>
        <dbReference type="SAM" id="MobiDB-lite"/>
    </source>
</evidence>
<feature type="transmembrane region" description="Helical" evidence="2">
    <location>
        <begin position="35"/>
        <end position="58"/>
    </location>
</feature>
<dbReference type="InterPro" id="IPR001012">
    <property type="entry name" value="UBX_dom"/>
</dbReference>
<dbReference type="PROSITE" id="PS50033">
    <property type="entry name" value="UBX"/>
    <property type="match status" value="1"/>
</dbReference>
<evidence type="ECO:0000313" key="4">
    <source>
        <dbReference type="EMBL" id="KAL3877448.1"/>
    </source>
</evidence>
<keyword evidence="2" id="KW-0812">Transmembrane</keyword>